<dbReference type="EMBL" id="CP046455">
    <property type="protein sequence ID" value="QGU06052.1"/>
    <property type="molecule type" value="Genomic_DNA"/>
</dbReference>
<keyword evidence="2" id="KW-0732">Signal</keyword>
<evidence type="ECO:0000256" key="2">
    <source>
        <dbReference type="SAM" id="SignalP"/>
    </source>
</evidence>
<dbReference type="AlphaFoldDB" id="A0A6B8VKW8"/>
<dbReference type="Proteomes" id="UP000424462">
    <property type="component" value="Chromosome"/>
</dbReference>
<feature type="compositionally biased region" description="Low complexity" evidence="1">
    <location>
        <begin position="124"/>
        <end position="146"/>
    </location>
</feature>
<feature type="region of interest" description="Disordered" evidence="1">
    <location>
        <begin position="100"/>
        <end position="154"/>
    </location>
</feature>
<dbReference type="RefSeq" id="WP_156229663.1">
    <property type="nucleotide sequence ID" value="NZ_CP046455.1"/>
</dbReference>
<name>A0A6B8VKW8_9CORY</name>
<evidence type="ECO:0008006" key="5">
    <source>
        <dbReference type="Google" id="ProtNLM"/>
    </source>
</evidence>
<proteinExistence type="predicted"/>
<dbReference type="KEGG" id="cok:COCCU_00420"/>
<protein>
    <recommendedName>
        <fullName evidence="5">Secreted protein</fullName>
    </recommendedName>
</protein>
<feature type="chain" id="PRO_5025445591" description="Secreted protein" evidence="2">
    <location>
        <begin position="33"/>
        <end position="202"/>
    </location>
</feature>
<gene>
    <name evidence="3" type="ORF">COCCU_00420</name>
</gene>
<reference evidence="3 4" key="1">
    <citation type="submission" date="2019-11" db="EMBL/GenBank/DDBJ databases">
        <title>Complete genome sequence of Corynebacterium kalinowskii 1959, a novel Corynebacterium species isolated from soil of a small paddock in Vilsendorf, Germany.</title>
        <authorList>
            <person name="Schaffert L."/>
            <person name="Ruwe M."/>
            <person name="Milse J."/>
            <person name="Hanuschka K."/>
            <person name="Ortseifen V."/>
            <person name="Droste J."/>
            <person name="Brandt D."/>
            <person name="Schlueter L."/>
            <person name="Kutter Y."/>
            <person name="Vinke S."/>
            <person name="Viehoefer P."/>
            <person name="Jacob L."/>
            <person name="Luebke N.-C."/>
            <person name="Schulte-Berndt E."/>
            <person name="Hain C."/>
            <person name="Linder M."/>
            <person name="Schmidt P."/>
            <person name="Wollenschlaeger L."/>
            <person name="Luttermann T."/>
            <person name="Thieme E."/>
            <person name="Hassa J."/>
            <person name="Haak M."/>
            <person name="Wittchen M."/>
            <person name="Mentz A."/>
            <person name="Persicke M."/>
            <person name="Busche T."/>
            <person name="Ruckert C."/>
        </authorList>
    </citation>
    <scope>NUCLEOTIDE SEQUENCE [LARGE SCALE GENOMIC DNA]</scope>
    <source>
        <strain evidence="3 4">2039</strain>
    </source>
</reference>
<organism evidence="3 4">
    <name type="scientific">Corynebacterium occultum</name>
    <dbReference type="NCBI Taxonomy" id="2675219"/>
    <lineage>
        <taxon>Bacteria</taxon>
        <taxon>Bacillati</taxon>
        <taxon>Actinomycetota</taxon>
        <taxon>Actinomycetes</taxon>
        <taxon>Mycobacteriales</taxon>
        <taxon>Corynebacteriaceae</taxon>
        <taxon>Corynebacterium</taxon>
    </lineage>
</organism>
<sequence length="202" mass="20855" precursor="true">MTLFSRFSLKTGLATAAVAASFAILAPAAANADPIDDALNALPAGQISCEQAESYWTNTDDYNQKVAMAQAVSRFDSRGGEINAALARVDEAANRCGLKGGAAPAQNTNGGNTAPVQNNTNGGNTAPVQNNNGGNNGGNNTPAQNNAIEGAPTITVPTAPGTPTITVPAFNMVNVVMPDLLRIVQEFLAQWGINIDLTQFLR</sequence>
<feature type="compositionally biased region" description="Polar residues" evidence="1">
    <location>
        <begin position="105"/>
        <end position="123"/>
    </location>
</feature>
<evidence type="ECO:0000256" key="1">
    <source>
        <dbReference type="SAM" id="MobiDB-lite"/>
    </source>
</evidence>
<feature type="signal peptide" evidence="2">
    <location>
        <begin position="1"/>
        <end position="32"/>
    </location>
</feature>
<evidence type="ECO:0000313" key="4">
    <source>
        <dbReference type="Proteomes" id="UP000424462"/>
    </source>
</evidence>
<evidence type="ECO:0000313" key="3">
    <source>
        <dbReference type="EMBL" id="QGU06052.1"/>
    </source>
</evidence>
<keyword evidence="4" id="KW-1185">Reference proteome</keyword>
<accession>A0A6B8VKW8</accession>